<dbReference type="Proteomes" id="UP000199242">
    <property type="component" value="Unassembled WGS sequence"/>
</dbReference>
<reference evidence="1 2" key="1">
    <citation type="submission" date="2016-10" db="EMBL/GenBank/DDBJ databases">
        <authorList>
            <person name="Varghese N."/>
            <person name="Submissions S."/>
        </authorList>
    </citation>
    <scope>NUCLEOTIDE SEQUENCE [LARGE SCALE GENOMIC DNA]</scope>
    <source>
        <strain evidence="1 2">CGMCC 1.10941</strain>
    </source>
</reference>
<evidence type="ECO:0000313" key="1">
    <source>
        <dbReference type="EMBL" id="SDL40863.1"/>
    </source>
</evidence>
<proteinExistence type="predicted"/>
<organism evidence="1 2">
    <name type="scientific">Chryseobacterium taihuense</name>
    <dbReference type="NCBI Taxonomy" id="1141221"/>
    <lineage>
        <taxon>Bacteria</taxon>
        <taxon>Pseudomonadati</taxon>
        <taxon>Bacteroidota</taxon>
        <taxon>Flavobacteriia</taxon>
        <taxon>Flavobacteriales</taxon>
        <taxon>Weeksellaceae</taxon>
        <taxon>Chryseobacterium group</taxon>
        <taxon>Chryseobacterium</taxon>
    </lineage>
</organism>
<evidence type="ECO:0000313" key="2">
    <source>
        <dbReference type="Proteomes" id="UP000199242"/>
    </source>
</evidence>
<evidence type="ECO:0008006" key="3">
    <source>
        <dbReference type="Google" id="ProtNLM"/>
    </source>
</evidence>
<comment type="caution">
    <text evidence="1">The sequence shown here is derived from an EMBL/GenBank/DDBJ whole genome shotgun (WGS) entry which is preliminary data.</text>
</comment>
<name>A0ABY0QNV2_9FLAO</name>
<dbReference type="EMBL" id="FNHD01000001">
    <property type="protein sequence ID" value="SDL40863.1"/>
    <property type="molecule type" value="Genomic_DNA"/>
</dbReference>
<accession>A0ABY0QNV2</accession>
<gene>
    <name evidence="1" type="ORF">SAMN05216273_10137</name>
</gene>
<sequence>MKNSVVKGALGALAVAGIAMIAKSNSEKKNCERYF</sequence>
<protein>
    <recommendedName>
        <fullName evidence="3">YtxH-like protein</fullName>
    </recommendedName>
</protein>
<keyword evidence="2" id="KW-1185">Reference proteome</keyword>